<dbReference type="PANTHER" id="PTHR20961">
    <property type="entry name" value="GLYCOSYLTRANSFERASE"/>
    <property type="match status" value="1"/>
</dbReference>
<sequence>MTECEEYAPWNGAYRSAREWLATTGLNPHDWVKQVPIGGQQPIALAPPIGLEQPLHWRLEQMGGVFGANNEQTVTIVPEGQVCGLYADIVTPDGKLILGYGRQTTDSGGLPESPWSSGRPPLQRTDDTVAVIADKTSGAYFHWLLDVLPRIHILRQCGIEPDRYVIYGKRNADFQYAALAALGIPERKVVTSGPQLFMQARRLVTPKLTRKLRPRWVYEFLRRDLMTARGIVPLPTKKRLYISRANTGKRRVLNEAELLPVLKRFGFDVVTPEHLPLDRQIELFASAEVIAGPHGSGLTNMVFSPPGTTVVELFSPLFVHTFFPILSGALGHRHYYEVGEGERPPAGVVPANGRPDMTISPKRLERLLRLAGL</sequence>
<gene>
    <name evidence="5" type="ORF">ACFFNY_07390</name>
</gene>
<evidence type="ECO:0000256" key="3">
    <source>
        <dbReference type="ARBA" id="ARBA00023180"/>
    </source>
</evidence>
<keyword evidence="1" id="KW-0328">Glycosyltransferase</keyword>
<evidence type="ECO:0000256" key="2">
    <source>
        <dbReference type="ARBA" id="ARBA00022679"/>
    </source>
</evidence>
<keyword evidence="6" id="KW-1185">Reference proteome</keyword>
<proteinExistence type="predicted"/>
<protein>
    <submittedName>
        <fullName evidence="5">DUF563 domain-containing protein</fullName>
    </submittedName>
</protein>
<dbReference type="Proteomes" id="UP001589619">
    <property type="component" value="Unassembled WGS sequence"/>
</dbReference>
<keyword evidence="3" id="KW-0325">Glycoprotein</keyword>
<comment type="caution">
    <text evidence="5">The sequence shown here is derived from an EMBL/GenBank/DDBJ whole genome shotgun (WGS) entry which is preliminary data.</text>
</comment>
<organism evidence="5 6">
    <name type="scientific">Paenibacillus hodogayensis</name>
    <dbReference type="NCBI Taxonomy" id="279208"/>
    <lineage>
        <taxon>Bacteria</taxon>
        <taxon>Bacillati</taxon>
        <taxon>Bacillota</taxon>
        <taxon>Bacilli</taxon>
        <taxon>Bacillales</taxon>
        <taxon>Paenibacillaceae</taxon>
        <taxon>Paenibacillus</taxon>
    </lineage>
</organism>
<dbReference type="Pfam" id="PF04577">
    <property type="entry name" value="Glyco_transf_61"/>
    <property type="match status" value="1"/>
</dbReference>
<reference evidence="5 6" key="1">
    <citation type="submission" date="2024-09" db="EMBL/GenBank/DDBJ databases">
        <authorList>
            <person name="Sun Q."/>
            <person name="Mori K."/>
        </authorList>
    </citation>
    <scope>NUCLEOTIDE SEQUENCE [LARGE SCALE GENOMIC DNA]</scope>
    <source>
        <strain evidence="5 6">JCM 12520</strain>
    </source>
</reference>
<dbReference type="RefSeq" id="WP_344911818.1">
    <property type="nucleotide sequence ID" value="NZ_BAAAYO010000010.1"/>
</dbReference>
<name>A0ABV5VT37_9BACL</name>
<evidence type="ECO:0000313" key="6">
    <source>
        <dbReference type="Proteomes" id="UP001589619"/>
    </source>
</evidence>
<feature type="domain" description="Glycosyltransferase 61 catalytic" evidence="4">
    <location>
        <begin position="140"/>
        <end position="311"/>
    </location>
</feature>
<evidence type="ECO:0000259" key="4">
    <source>
        <dbReference type="Pfam" id="PF04577"/>
    </source>
</evidence>
<keyword evidence="2" id="KW-0808">Transferase</keyword>
<dbReference type="InterPro" id="IPR007657">
    <property type="entry name" value="Glycosyltransferase_61"/>
</dbReference>
<dbReference type="EMBL" id="JBHMAG010000007">
    <property type="protein sequence ID" value="MFB9751387.1"/>
    <property type="molecule type" value="Genomic_DNA"/>
</dbReference>
<accession>A0ABV5VT37</accession>
<evidence type="ECO:0000313" key="5">
    <source>
        <dbReference type="EMBL" id="MFB9751387.1"/>
    </source>
</evidence>
<dbReference type="InterPro" id="IPR049625">
    <property type="entry name" value="Glyco_transf_61_cat"/>
</dbReference>
<evidence type="ECO:0000256" key="1">
    <source>
        <dbReference type="ARBA" id="ARBA00022676"/>
    </source>
</evidence>